<dbReference type="InterPro" id="IPR008482">
    <property type="entry name" value="DUF763"/>
</dbReference>
<dbReference type="PANTHER" id="PTHR38597:SF1">
    <property type="entry name" value="BLL3834 PROTEIN"/>
    <property type="match status" value="1"/>
</dbReference>
<dbReference type="AlphaFoldDB" id="X0XT27"/>
<gene>
    <name evidence="1" type="ORF">S01H1_48482</name>
</gene>
<dbReference type="Pfam" id="PF05559">
    <property type="entry name" value="DUF763"/>
    <property type="match status" value="1"/>
</dbReference>
<reference evidence="1" key="1">
    <citation type="journal article" date="2014" name="Front. Microbiol.">
        <title>High frequency of phylogenetically diverse reductive dehalogenase-homologous genes in deep subseafloor sedimentary metagenomes.</title>
        <authorList>
            <person name="Kawai M."/>
            <person name="Futagami T."/>
            <person name="Toyoda A."/>
            <person name="Takaki Y."/>
            <person name="Nishi S."/>
            <person name="Hori S."/>
            <person name="Arai W."/>
            <person name="Tsubouchi T."/>
            <person name="Morono Y."/>
            <person name="Uchiyama I."/>
            <person name="Ito T."/>
            <person name="Fujiyama A."/>
            <person name="Inagaki F."/>
            <person name="Takami H."/>
        </authorList>
    </citation>
    <scope>NUCLEOTIDE SEQUENCE</scope>
    <source>
        <strain evidence="1">Expedition CK06-06</strain>
    </source>
</reference>
<feature type="non-terminal residue" evidence="1">
    <location>
        <position position="1"/>
    </location>
</feature>
<proteinExistence type="predicted"/>
<evidence type="ECO:0008006" key="2">
    <source>
        <dbReference type="Google" id="ProtNLM"/>
    </source>
</evidence>
<evidence type="ECO:0000313" key="1">
    <source>
        <dbReference type="EMBL" id="GAG28006.1"/>
    </source>
</evidence>
<sequence length="262" mass="29097">LGLFIAGGKGKTSRRTPQEIEFWGDLISLNPAPLVYASRMSAKVDSSAVQDGYQLYHHAFLFTARGSWTVIQQGMNEATRYARRYHWLGEAVESFVNEPHAAVLSEAKGRALNLVASESNPARSTITDIATGEKPEKIVADLKRIKTLDLPSHHYLSTHDLHPDSLSKILLSTYERQPQDFEQLLGLKGVGAKTIRALSLISELVHGVAPSYRDPARYSFAHGGKDGIPYPVDRKTYDQSIELLRKAISKTKLGLREKNEAM</sequence>
<accession>X0XT27</accession>
<protein>
    <recommendedName>
        <fullName evidence="2">DUF763 domain-containing protein</fullName>
    </recommendedName>
</protein>
<dbReference type="EMBL" id="BARS01031133">
    <property type="protein sequence ID" value="GAG28006.1"/>
    <property type="molecule type" value="Genomic_DNA"/>
</dbReference>
<organism evidence="1">
    <name type="scientific">marine sediment metagenome</name>
    <dbReference type="NCBI Taxonomy" id="412755"/>
    <lineage>
        <taxon>unclassified sequences</taxon>
        <taxon>metagenomes</taxon>
        <taxon>ecological metagenomes</taxon>
    </lineage>
</organism>
<dbReference type="PANTHER" id="PTHR38597">
    <property type="entry name" value="BLL3834 PROTEIN"/>
    <property type="match status" value="1"/>
</dbReference>
<comment type="caution">
    <text evidence="1">The sequence shown here is derived from an EMBL/GenBank/DDBJ whole genome shotgun (WGS) entry which is preliminary data.</text>
</comment>
<feature type="non-terminal residue" evidence="1">
    <location>
        <position position="262"/>
    </location>
</feature>
<name>X0XT27_9ZZZZ</name>